<dbReference type="EMBL" id="JABSTQ010011590">
    <property type="protein sequence ID" value="KAG0409797.1"/>
    <property type="molecule type" value="Genomic_DNA"/>
</dbReference>
<protein>
    <submittedName>
        <fullName evidence="1">Uncharacterized protein</fullName>
    </submittedName>
</protein>
<dbReference type="Proteomes" id="UP000805193">
    <property type="component" value="Unassembled WGS sequence"/>
</dbReference>
<sequence>MEGLFGEQPTSIIASSSSVAVVEEVVESKTDVRIQQVLNEYQQMFTNVSGCTSLAERRMGNKKEHAFASLKQMLAHGAVVSLPDLNQPFVVETDTSCVGIADGLQQVSISRVLTDSKSNLPRPRMGGFNCMIRRRRGRENILPDALSRAPLYLTETAASSLPKTLFPFAAPDGDPRITFEAAATALLIDAVGELRDKGKLAGSAGTTLNQHQYTVVIDSFHAPGSTERKWLPQRMLIAPSKTIKDSSIAAIVAVGGEAL</sequence>
<keyword evidence="2" id="KW-1185">Reference proteome</keyword>
<name>A0AC60NRQ4_IXOPE</name>
<organism evidence="1 2">
    <name type="scientific">Ixodes persulcatus</name>
    <name type="common">Taiga tick</name>
    <dbReference type="NCBI Taxonomy" id="34615"/>
    <lineage>
        <taxon>Eukaryota</taxon>
        <taxon>Metazoa</taxon>
        <taxon>Ecdysozoa</taxon>
        <taxon>Arthropoda</taxon>
        <taxon>Chelicerata</taxon>
        <taxon>Arachnida</taxon>
        <taxon>Acari</taxon>
        <taxon>Parasitiformes</taxon>
        <taxon>Ixodida</taxon>
        <taxon>Ixodoidea</taxon>
        <taxon>Ixodidae</taxon>
        <taxon>Ixodinae</taxon>
        <taxon>Ixodes</taxon>
    </lineage>
</organism>
<proteinExistence type="predicted"/>
<gene>
    <name evidence="1" type="ORF">HPB47_013086</name>
</gene>
<evidence type="ECO:0000313" key="2">
    <source>
        <dbReference type="Proteomes" id="UP000805193"/>
    </source>
</evidence>
<accession>A0AC60NRQ4</accession>
<evidence type="ECO:0000313" key="1">
    <source>
        <dbReference type="EMBL" id="KAG0409797.1"/>
    </source>
</evidence>
<reference evidence="1 2" key="1">
    <citation type="journal article" date="2020" name="Cell">
        <title>Large-Scale Comparative Analyses of Tick Genomes Elucidate Their Genetic Diversity and Vector Capacities.</title>
        <authorList>
            <consortium name="Tick Genome and Microbiome Consortium (TIGMIC)"/>
            <person name="Jia N."/>
            <person name="Wang J."/>
            <person name="Shi W."/>
            <person name="Du L."/>
            <person name="Sun Y."/>
            <person name="Zhan W."/>
            <person name="Jiang J.F."/>
            <person name="Wang Q."/>
            <person name="Zhang B."/>
            <person name="Ji P."/>
            <person name="Bell-Sakyi L."/>
            <person name="Cui X.M."/>
            <person name="Yuan T.T."/>
            <person name="Jiang B.G."/>
            <person name="Yang W.F."/>
            <person name="Lam T.T."/>
            <person name="Chang Q.C."/>
            <person name="Ding S.J."/>
            <person name="Wang X.J."/>
            <person name="Zhu J.G."/>
            <person name="Ruan X.D."/>
            <person name="Zhao L."/>
            <person name="Wei J.T."/>
            <person name="Ye R.Z."/>
            <person name="Que T.C."/>
            <person name="Du C.H."/>
            <person name="Zhou Y.H."/>
            <person name="Cheng J.X."/>
            <person name="Dai P.F."/>
            <person name="Guo W.B."/>
            <person name="Han X.H."/>
            <person name="Huang E.J."/>
            <person name="Li L.F."/>
            <person name="Wei W."/>
            <person name="Gao Y.C."/>
            <person name="Liu J.Z."/>
            <person name="Shao H.Z."/>
            <person name="Wang X."/>
            <person name="Wang C.C."/>
            <person name="Yang T.C."/>
            <person name="Huo Q.B."/>
            <person name="Li W."/>
            <person name="Chen H.Y."/>
            <person name="Chen S.E."/>
            <person name="Zhou L.G."/>
            <person name="Ni X.B."/>
            <person name="Tian J.H."/>
            <person name="Sheng Y."/>
            <person name="Liu T."/>
            <person name="Pan Y.S."/>
            <person name="Xia L.Y."/>
            <person name="Li J."/>
            <person name="Zhao F."/>
            <person name="Cao W.C."/>
        </authorList>
    </citation>
    <scope>NUCLEOTIDE SEQUENCE [LARGE SCALE GENOMIC DNA]</scope>
    <source>
        <strain evidence="1">Iper-2018</strain>
    </source>
</reference>
<comment type="caution">
    <text evidence="1">The sequence shown here is derived from an EMBL/GenBank/DDBJ whole genome shotgun (WGS) entry which is preliminary data.</text>
</comment>